<organism evidence="2 3">
    <name type="scientific">Pleurodeles waltl</name>
    <name type="common">Iberian ribbed newt</name>
    <dbReference type="NCBI Taxonomy" id="8319"/>
    <lineage>
        <taxon>Eukaryota</taxon>
        <taxon>Metazoa</taxon>
        <taxon>Chordata</taxon>
        <taxon>Craniata</taxon>
        <taxon>Vertebrata</taxon>
        <taxon>Euteleostomi</taxon>
        <taxon>Amphibia</taxon>
        <taxon>Batrachia</taxon>
        <taxon>Caudata</taxon>
        <taxon>Salamandroidea</taxon>
        <taxon>Salamandridae</taxon>
        <taxon>Pleurodelinae</taxon>
        <taxon>Pleurodeles</taxon>
    </lineage>
</organism>
<dbReference type="AlphaFoldDB" id="A0AAV7MGA9"/>
<evidence type="ECO:0000256" key="1">
    <source>
        <dbReference type="SAM" id="MobiDB-lite"/>
    </source>
</evidence>
<protein>
    <submittedName>
        <fullName evidence="2">Uncharacterized protein</fullName>
    </submittedName>
</protein>
<name>A0AAV7MGA9_PLEWA</name>
<dbReference type="EMBL" id="JANPWB010000014">
    <property type="protein sequence ID" value="KAJ1100153.1"/>
    <property type="molecule type" value="Genomic_DNA"/>
</dbReference>
<comment type="caution">
    <text evidence="2">The sequence shown here is derived from an EMBL/GenBank/DDBJ whole genome shotgun (WGS) entry which is preliminary data.</text>
</comment>
<evidence type="ECO:0000313" key="3">
    <source>
        <dbReference type="Proteomes" id="UP001066276"/>
    </source>
</evidence>
<accession>A0AAV7MGA9</accession>
<sequence>MRSQDGGRDGRLISALRSRLHQNILAGAPAAWEQRPERQFSWGRPGRPARAAGVPRIGRGAVQCPGRAGRGPSGPATAVPAALSPGAAAPEIGPDWGQGGRTRASARRKRTARLVVIGAWGRAGTA</sequence>
<dbReference type="Proteomes" id="UP001066276">
    <property type="component" value="Chromosome 10"/>
</dbReference>
<keyword evidence="3" id="KW-1185">Reference proteome</keyword>
<feature type="compositionally biased region" description="Low complexity" evidence="1">
    <location>
        <begin position="73"/>
        <end position="90"/>
    </location>
</feature>
<evidence type="ECO:0000313" key="2">
    <source>
        <dbReference type="EMBL" id="KAJ1100153.1"/>
    </source>
</evidence>
<gene>
    <name evidence="2" type="ORF">NDU88_005240</name>
</gene>
<proteinExistence type="predicted"/>
<feature type="region of interest" description="Disordered" evidence="1">
    <location>
        <begin position="65"/>
        <end position="108"/>
    </location>
</feature>
<reference evidence="2" key="1">
    <citation type="journal article" date="2022" name="bioRxiv">
        <title>Sequencing and chromosome-scale assembly of the giantPleurodeles waltlgenome.</title>
        <authorList>
            <person name="Brown T."/>
            <person name="Elewa A."/>
            <person name="Iarovenko S."/>
            <person name="Subramanian E."/>
            <person name="Araus A.J."/>
            <person name="Petzold A."/>
            <person name="Susuki M."/>
            <person name="Suzuki K.-i.T."/>
            <person name="Hayashi T."/>
            <person name="Toyoda A."/>
            <person name="Oliveira C."/>
            <person name="Osipova E."/>
            <person name="Leigh N.D."/>
            <person name="Simon A."/>
            <person name="Yun M.H."/>
        </authorList>
    </citation>
    <scope>NUCLEOTIDE SEQUENCE</scope>
    <source>
        <strain evidence="2">20211129_DDA</strain>
        <tissue evidence="2">Liver</tissue>
    </source>
</reference>